<reference evidence="2" key="1">
    <citation type="submission" date="2020-06" db="EMBL/GenBank/DDBJ databases">
        <title>Insight into the genomes of haloalkaliphilic bacilli from Kenyan soda lakes.</title>
        <authorList>
            <person name="Mwirichia R."/>
            <person name="Villamizar G.C."/>
            <person name="Poehlein A."/>
            <person name="Mugweru J."/>
            <person name="Kipnyargis A."/>
            <person name="Kiplimo D."/>
            <person name="Orwa P."/>
            <person name="Daniel R."/>
        </authorList>
    </citation>
    <scope>NUCLEOTIDE SEQUENCE</scope>
    <source>
        <strain evidence="2">B1096_S55</strain>
    </source>
</reference>
<dbReference type="Proteomes" id="UP001057753">
    <property type="component" value="Unassembled WGS sequence"/>
</dbReference>
<accession>A0A9Q4FZF6</accession>
<keyword evidence="3" id="KW-1185">Reference proteome</keyword>
<feature type="region of interest" description="Disordered" evidence="1">
    <location>
        <begin position="21"/>
        <end position="43"/>
    </location>
</feature>
<dbReference type="AlphaFoldDB" id="A0A9Q4FZF6"/>
<evidence type="ECO:0008006" key="4">
    <source>
        <dbReference type="Google" id="ProtNLM"/>
    </source>
</evidence>
<organism evidence="2 3">
    <name type="scientific">Salipaludibacillus agaradhaerens</name>
    <name type="common">Bacillus agaradhaerens</name>
    <dbReference type="NCBI Taxonomy" id="76935"/>
    <lineage>
        <taxon>Bacteria</taxon>
        <taxon>Bacillati</taxon>
        <taxon>Bacillota</taxon>
        <taxon>Bacilli</taxon>
        <taxon>Bacillales</taxon>
        <taxon>Bacillaceae</taxon>
    </lineage>
</organism>
<evidence type="ECO:0000256" key="1">
    <source>
        <dbReference type="SAM" id="MobiDB-lite"/>
    </source>
</evidence>
<dbReference type="EMBL" id="JABXYM010000002">
    <property type="protein sequence ID" value="MCR6098745.1"/>
    <property type="molecule type" value="Genomic_DNA"/>
</dbReference>
<proteinExistence type="predicted"/>
<name>A0A9Q4FZF6_SALAG</name>
<feature type="compositionally biased region" description="Basic and acidic residues" evidence="1">
    <location>
        <begin position="28"/>
        <end position="42"/>
    </location>
</feature>
<protein>
    <recommendedName>
        <fullName evidence="4">Lipoprotein</fullName>
    </recommendedName>
</protein>
<comment type="caution">
    <text evidence="2">The sequence shown here is derived from an EMBL/GenBank/DDBJ whole genome shotgun (WGS) entry which is preliminary data.</text>
</comment>
<gene>
    <name evidence="2" type="ORF">HXA33_19735</name>
</gene>
<evidence type="ECO:0000313" key="2">
    <source>
        <dbReference type="EMBL" id="MCR6098745.1"/>
    </source>
</evidence>
<sequence>MKKLMMTLTIGTVLVGCGVNDDDGSGEGNEHNASTEENKPSAEEMADYNGLFQSDSSRDVLAEITLSPSENHQIPTVAIDEPFPEDEAEDYNHSEREIAKEYMDDNGRIYFPLKDHPFRNITSVDGTTTYLANYHDSFIHLLDAEAYVLDDDMIEEAYHFFITYSGDGDYRTWEEASNLERGIMQMIYLTAPNVNELGELLAQDIYAGDDFVQINHTFTNIGSPNMILPTAQTTTDMPLFEDMLKIHVLWGELGQFEQPEENKEAYTALYNDLHLKMTNMVGTINTTLAK</sequence>
<dbReference type="PROSITE" id="PS51257">
    <property type="entry name" value="PROKAR_LIPOPROTEIN"/>
    <property type="match status" value="1"/>
</dbReference>
<evidence type="ECO:0000313" key="3">
    <source>
        <dbReference type="Proteomes" id="UP001057753"/>
    </source>
</evidence>
<dbReference type="RefSeq" id="WP_257823129.1">
    <property type="nucleotide sequence ID" value="NZ_JABXYM010000002.1"/>
</dbReference>